<organism evidence="2 5">
    <name type="scientific">Adineta steineri</name>
    <dbReference type="NCBI Taxonomy" id="433720"/>
    <lineage>
        <taxon>Eukaryota</taxon>
        <taxon>Metazoa</taxon>
        <taxon>Spiralia</taxon>
        <taxon>Gnathifera</taxon>
        <taxon>Rotifera</taxon>
        <taxon>Eurotatoria</taxon>
        <taxon>Bdelloidea</taxon>
        <taxon>Adinetida</taxon>
        <taxon>Adinetidae</taxon>
        <taxon>Adineta</taxon>
    </lineage>
</organism>
<gene>
    <name evidence="2" type="ORF">BJG266_LOCUS44879</name>
    <name evidence="3" type="ORF">QVE165_LOCUS61849</name>
</gene>
<name>A0A815VNR2_9BILA</name>
<proteinExistence type="predicted"/>
<evidence type="ECO:0000313" key="5">
    <source>
        <dbReference type="Proteomes" id="UP000663877"/>
    </source>
</evidence>
<sequence length="332" mass="39655">MGDYILPQLTTIITDALPQRTTSDGDDTQPFVVNPDNNNNNQPHQQQQSTTPTSGYRRRQRRNRQQQYRQQNNNNNNNRFTALANHDDDDGNNNNDHGDNNNNNNDKTNKSKNKQQKKKKSYFYLSHDQLWKHVDKDRTSEFYKLLQDNRTYDITKNYLLDAAPVYDEWLRTAHEFRLWNAYRQLGENDDFWAQEIINRMRSRPDKVEIKPFVDKKINSFQLKLDDYSKIINNLQVKFTEYWSQVALRRKQTQTSAMATRESTTARPSSSFDVDRMEKELFDYIHNHTKHVKKNCDSRLEIANAEKEEYEAYNNFKNMAEKKPIWNFHLLLK</sequence>
<dbReference type="Proteomes" id="UP000663877">
    <property type="component" value="Unassembled WGS sequence"/>
</dbReference>
<keyword evidence="4" id="KW-1185">Reference proteome</keyword>
<protein>
    <submittedName>
        <fullName evidence="2">Uncharacterized protein</fullName>
    </submittedName>
</protein>
<dbReference type="EMBL" id="CAJNOI010003833">
    <property type="protein sequence ID" value="CAF1530604.1"/>
    <property type="molecule type" value="Genomic_DNA"/>
</dbReference>
<reference evidence="2" key="1">
    <citation type="submission" date="2021-02" db="EMBL/GenBank/DDBJ databases">
        <authorList>
            <person name="Nowell W R."/>
        </authorList>
    </citation>
    <scope>NUCLEOTIDE SEQUENCE</scope>
</reference>
<dbReference type="AlphaFoldDB" id="A0A815VNR2"/>
<dbReference type="Proteomes" id="UP000663832">
    <property type="component" value="Unassembled WGS sequence"/>
</dbReference>
<dbReference type="OrthoDB" id="9992928at2759"/>
<evidence type="ECO:0000313" key="4">
    <source>
        <dbReference type="Proteomes" id="UP000663832"/>
    </source>
</evidence>
<feature type="compositionally biased region" description="Low complexity" evidence="1">
    <location>
        <begin position="92"/>
        <end position="106"/>
    </location>
</feature>
<comment type="caution">
    <text evidence="2">The sequence shown here is derived from an EMBL/GenBank/DDBJ whole genome shotgun (WGS) entry which is preliminary data.</text>
</comment>
<feature type="compositionally biased region" description="Low complexity" evidence="1">
    <location>
        <begin position="29"/>
        <end position="48"/>
    </location>
</feature>
<accession>A0A815VNR2</accession>
<feature type="compositionally biased region" description="Low complexity" evidence="1">
    <location>
        <begin position="65"/>
        <end position="79"/>
    </location>
</feature>
<evidence type="ECO:0000256" key="1">
    <source>
        <dbReference type="SAM" id="MobiDB-lite"/>
    </source>
</evidence>
<evidence type="ECO:0000313" key="3">
    <source>
        <dbReference type="EMBL" id="CAF1653474.1"/>
    </source>
</evidence>
<dbReference type="EMBL" id="CAJNOM010004198">
    <property type="protein sequence ID" value="CAF1653474.1"/>
    <property type="molecule type" value="Genomic_DNA"/>
</dbReference>
<evidence type="ECO:0000313" key="2">
    <source>
        <dbReference type="EMBL" id="CAF1530604.1"/>
    </source>
</evidence>
<feature type="region of interest" description="Disordered" evidence="1">
    <location>
        <begin position="16"/>
        <end position="118"/>
    </location>
</feature>